<dbReference type="GeneID" id="25296210"/>
<protein>
    <recommendedName>
        <fullName evidence="3">SnoaL-like domain-containing protein</fullName>
    </recommendedName>
</protein>
<sequence length="172" mass="18883">MYDRDPYTFANNDLIPKPILDVITGILKSWDMAETDYRYIDMFQPDGILHVAPEPSSGREAMKSLHDNLIHPQNGPLVDLQHYLDRVFLMPGNTGGKTEVVFTGKLDNFLANGEKVTTDFATWVILSESQEVKGALRADLVRVFSDCSALFGAIEKMMSATNGANGAGGTKA</sequence>
<dbReference type="HOGENOM" id="CLU_1644660_0_0_1"/>
<keyword evidence="2" id="KW-1185">Reference proteome</keyword>
<dbReference type="VEuPathDB" id="FungiDB:Z518_08139"/>
<dbReference type="OrthoDB" id="4137584at2759"/>
<proteinExistence type="predicted"/>
<organism evidence="1 2">
    <name type="scientific">Rhinocladiella mackenziei CBS 650.93</name>
    <dbReference type="NCBI Taxonomy" id="1442369"/>
    <lineage>
        <taxon>Eukaryota</taxon>
        <taxon>Fungi</taxon>
        <taxon>Dikarya</taxon>
        <taxon>Ascomycota</taxon>
        <taxon>Pezizomycotina</taxon>
        <taxon>Eurotiomycetes</taxon>
        <taxon>Chaetothyriomycetidae</taxon>
        <taxon>Chaetothyriales</taxon>
        <taxon>Herpotrichiellaceae</taxon>
        <taxon>Rhinocladiella</taxon>
    </lineage>
</organism>
<name>A0A0D2IZY8_9EURO</name>
<dbReference type="Proteomes" id="UP000053617">
    <property type="component" value="Unassembled WGS sequence"/>
</dbReference>
<accession>A0A0D2IZY8</accession>
<evidence type="ECO:0000313" key="1">
    <source>
        <dbReference type="EMBL" id="KIX02200.1"/>
    </source>
</evidence>
<dbReference type="AlphaFoldDB" id="A0A0D2IZY8"/>
<reference evidence="1 2" key="1">
    <citation type="submission" date="2015-01" db="EMBL/GenBank/DDBJ databases">
        <title>The Genome Sequence of Rhinocladiella mackenzie CBS 650.93.</title>
        <authorList>
            <consortium name="The Broad Institute Genomics Platform"/>
            <person name="Cuomo C."/>
            <person name="de Hoog S."/>
            <person name="Gorbushina A."/>
            <person name="Stielow B."/>
            <person name="Teixiera M."/>
            <person name="Abouelleil A."/>
            <person name="Chapman S.B."/>
            <person name="Priest M."/>
            <person name="Young S.K."/>
            <person name="Wortman J."/>
            <person name="Nusbaum C."/>
            <person name="Birren B."/>
        </authorList>
    </citation>
    <scope>NUCLEOTIDE SEQUENCE [LARGE SCALE GENOMIC DNA]</scope>
    <source>
        <strain evidence="1 2">CBS 650.93</strain>
    </source>
</reference>
<gene>
    <name evidence="1" type="ORF">Z518_08139</name>
</gene>
<dbReference type="RefSeq" id="XP_013269336.1">
    <property type="nucleotide sequence ID" value="XM_013413882.1"/>
</dbReference>
<evidence type="ECO:0008006" key="3">
    <source>
        <dbReference type="Google" id="ProtNLM"/>
    </source>
</evidence>
<evidence type="ECO:0000313" key="2">
    <source>
        <dbReference type="Proteomes" id="UP000053617"/>
    </source>
</evidence>
<dbReference type="EMBL" id="KN847480">
    <property type="protein sequence ID" value="KIX02200.1"/>
    <property type="molecule type" value="Genomic_DNA"/>
</dbReference>